<dbReference type="Pfam" id="PF00069">
    <property type="entry name" value="Pkinase"/>
    <property type="match status" value="1"/>
</dbReference>
<evidence type="ECO:0000256" key="5">
    <source>
        <dbReference type="ARBA" id="ARBA00019599"/>
    </source>
</evidence>
<dbReference type="GO" id="GO:0000423">
    <property type="term" value="P:mitophagy"/>
    <property type="evidence" value="ECO:0007669"/>
    <property type="project" value="EnsemblFungi"/>
</dbReference>
<evidence type="ECO:0000256" key="10">
    <source>
        <dbReference type="ARBA" id="ARBA00022777"/>
    </source>
</evidence>
<evidence type="ECO:0000256" key="16">
    <source>
        <dbReference type="ARBA" id="ARBA00060750"/>
    </source>
</evidence>
<feature type="domain" description="Protein kinase" evidence="20">
    <location>
        <begin position="13"/>
        <end position="310"/>
    </location>
</feature>
<evidence type="ECO:0000259" key="20">
    <source>
        <dbReference type="PROSITE" id="PS50011"/>
    </source>
</evidence>
<dbReference type="InterPro" id="IPR022708">
    <property type="entry name" value="Atg1-like_tMIT"/>
</dbReference>
<comment type="similarity">
    <text evidence="16">Belongs to the protein kinase superfamily. Ser/Thr protein kinase family. APG1/unc-51/ULK1 subfamily.</text>
</comment>
<dbReference type="PROSITE" id="PS00107">
    <property type="entry name" value="PROTEIN_KINASE_ATP"/>
    <property type="match status" value="1"/>
</dbReference>
<evidence type="ECO:0000256" key="3">
    <source>
        <dbReference type="ARBA" id="ARBA00012513"/>
    </source>
</evidence>
<evidence type="ECO:0000256" key="14">
    <source>
        <dbReference type="ARBA" id="ARBA00023136"/>
    </source>
</evidence>
<evidence type="ECO:0000256" key="1">
    <source>
        <dbReference type="ARBA" id="ARBA00004308"/>
    </source>
</evidence>
<dbReference type="SUPFAM" id="SSF56112">
    <property type="entry name" value="Protein kinase-like (PK-like)"/>
    <property type="match status" value="1"/>
</dbReference>
<feature type="compositionally biased region" description="Low complexity" evidence="19">
    <location>
        <begin position="490"/>
        <end position="504"/>
    </location>
</feature>
<dbReference type="GO" id="GO:0032258">
    <property type="term" value="P:cytoplasm to vacuole targeting by the Cvt pathway"/>
    <property type="evidence" value="ECO:0007669"/>
    <property type="project" value="EnsemblFungi"/>
</dbReference>
<dbReference type="InterPro" id="IPR000719">
    <property type="entry name" value="Prot_kinase_dom"/>
</dbReference>
<evidence type="ECO:0000256" key="4">
    <source>
        <dbReference type="ARBA" id="ARBA00018572"/>
    </source>
</evidence>
<dbReference type="CDD" id="cd14009">
    <property type="entry name" value="STKc_ATG1_ULK_like"/>
    <property type="match status" value="1"/>
</dbReference>
<dbReference type="InterPro" id="IPR011009">
    <property type="entry name" value="Kinase-like_dom_sf"/>
</dbReference>
<dbReference type="EMBL" id="HG793125">
    <property type="protein sequence ID" value="CDK24561.1"/>
    <property type="molecule type" value="Genomic_DNA"/>
</dbReference>
<evidence type="ECO:0000256" key="2">
    <source>
        <dbReference type="ARBA" id="ARBA00004496"/>
    </source>
</evidence>
<dbReference type="GO" id="GO:0034727">
    <property type="term" value="P:piecemeal microautophagy of the nucleus"/>
    <property type="evidence" value="ECO:0007669"/>
    <property type="project" value="EnsemblFungi"/>
</dbReference>
<dbReference type="InterPro" id="IPR048941">
    <property type="entry name" value="ATG1-like_MIT2"/>
</dbReference>
<feature type="binding site" evidence="17">
    <location>
        <position position="46"/>
    </location>
    <ligand>
        <name>ATP</name>
        <dbReference type="ChEBI" id="CHEBI:30616"/>
    </ligand>
</feature>
<feature type="compositionally biased region" description="Low complexity" evidence="19">
    <location>
        <begin position="728"/>
        <end position="738"/>
    </location>
</feature>
<keyword evidence="13" id="KW-0072">Autophagy</keyword>
<dbReference type="GO" id="GO:0006995">
    <property type="term" value="P:cellular response to nitrogen starvation"/>
    <property type="evidence" value="ECO:0007669"/>
    <property type="project" value="EnsemblFungi"/>
</dbReference>
<evidence type="ECO:0000256" key="13">
    <source>
        <dbReference type="ARBA" id="ARBA00023006"/>
    </source>
</evidence>
<dbReference type="FunFam" id="1.10.510.10:FF:000817">
    <property type="entry name" value="Serine/threonine-protein kinase ATG1"/>
    <property type="match status" value="1"/>
</dbReference>
<dbReference type="GO" id="GO:0034045">
    <property type="term" value="C:phagophore assembly site membrane"/>
    <property type="evidence" value="ECO:0007669"/>
    <property type="project" value="TreeGrafter"/>
</dbReference>
<dbReference type="GeneID" id="34517966"/>
<feature type="coiled-coil region" evidence="18">
    <location>
        <begin position="42"/>
        <end position="69"/>
    </location>
</feature>
<feature type="compositionally biased region" description="Polar residues" evidence="19">
    <location>
        <begin position="718"/>
        <end position="727"/>
    </location>
</feature>
<feature type="region of interest" description="Disordered" evidence="19">
    <location>
        <begin position="480"/>
        <end position="517"/>
    </location>
</feature>
<dbReference type="Proteomes" id="UP000019384">
    <property type="component" value="Unassembled WGS sequence"/>
</dbReference>
<dbReference type="RefSeq" id="XP_022456578.1">
    <property type="nucleotide sequence ID" value="XM_022605073.1"/>
</dbReference>
<dbReference type="InterPro" id="IPR008271">
    <property type="entry name" value="Ser/Thr_kinase_AS"/>
</dbReference>
<evidence type="ECO:0000256" key="11">
    <source>
        <dbReference type="ARBA" id="ARBA00022840"/>
    </source>
</evidence>
<dbReference type="GO" id="GO:1990316">
    <property type="term" value="C:Atg1/ULK1 kinase complex"/>
    <property type="evidence" value="ECO:0007669"/>
    <property type="project" value="EnsemblFungi"/>
</dbReference>
<keyword evidence="9 17" id="KW-0547">Nucleotide-binding</keyword>
<reference evidence="21" key="2">
    <citation type="submission" date="2014-02" db="EMBL/GenBank/DDBJ databases">
        <title>Complete DNA sequence of /Kuraishia capsulata/ illustrates novel genomic features among budding yeasts (/Saccharomycotina/).</title>
        <authorList>
            <person name="Morales L."/>
            <person name="Noel B."/>
            <person name="Porcel B."/>
            <person name="Marcet-Houben M."/>
            <person name="Hullo M-F."/>
            <person name="Sacerdot C."/>
            <person name="Tekaia F."/>
            <person name="Leh-Louis V."/>
            <person name="Despons L."/>
            <person name="Khanna V."/>
            <person name="Aury J-M."/>
            <person name="Barbe V."/>
            <person name="Couloux A."/>
            <person name="Labadie K."/>
            <person name="Pelletier E."/>
            <person name="Souciet J-L."/>
            <person name="Boekhout T."/>
            <person name="Gabaldon T."/>
            <person name="Wincker P."/>
            <person name="Dujon B."/>
        </authorList>
    </citation>
    <scope>NUCLEOTIDE SEQUENCE</scope>
    <source>
        <strain evidence="21">CBS 1993</strain>
    </source>
</reference>
<accession>W6MFX9</accession>
<evidence type="ECO:0000256" key="7">
    <source>
        <dbReference type="ARBA" id="ARBA00022490"/>
    </source>
</evidence>
<dbReference type="HOGENOM" id="CLU_006447_1_0_1"/>
<proteinExistence type="inferred from homology"/>
<evidence type="ECO:0000256" key="12">
    <source>
        <dbReference type="ARBA" id="ARBA00022927"/>
    </source>
</evidence>
<dbReference type="GO" id="GO:0030447">
    <property type="term" value="P:filamentous growth"/>
    <property type="evidence" value="ECO:0007669"/>
    <property type="project" value="UniProtKB-ARBA"/>
</dbReference>
<keyword evidence="18" id="KW-0175">Coiled coil</keyword>
<reference evidence="21" key="1">
    <citation type="submission" date="2013-12" db="EMBL/GenBank/DDBJ databases">
        <authorList>
            <person name="Genoscope - CEA"/>
        </authorList>
    </citation>
    <scope>NUCLEOTIDE SEQUENCE</scope>
    <source>
        <strain evidence="21">CBS 1993</strain>
    </source>
</reference>
<protein>
    <recommendedName>
        <fullName evidence="4">Serine/threonine-protein kinase ATG1</fullName>
        <ecNumber evidence="3">2.7.11.1</ecNumber>
    </recommendedName>
    <alternativeName>
        <fullName evidence="15">Autophagy-related protein 1</fullName>
    </alternativeName>
    <alternativeName>
        <fullName evidence="5">Serine/threonine-protein kinase atg1</fullName>
    </alternativeName>
</protein>
<dbReference type="SMART" id="SM00220">
    <property type="entry name" value="S_TKc"/>
    <property type="match status" value="1"/>
</dbReference>
<keyword evidence="7" id="KW-0963">Cytoplasm</keyword>
<dbReference type="GO" id="GO:0120095">
    <property type="term" value="C:vacuole-isolation membrane contact site"/>
    <property type="evidence" value="ECO:0007669"/>
    <property type="project" value="EnsemblFungi"/>
</dbReference>
<evidence type="ECO:0000256" key="19">
    <source>
        <dbReference type="SAM" id="MobiDB-lite"/>
    </source>
</evidence>
<gene>
    <name evidence="21" type="ORF">KUCA_T00000527001</name>
</gene>
<feature type="region of interest" description="Disordered" evidence="19">
    <location>
        <begin position="718"/>
        <end position="738"/>
    </location>
</feature>
<dbReference type="AlphaFoldDB" id="W6MFX9"/>
<dbReference type="Gene3D" id="1.10.510.10">
    <property type="entry name" value="Transferase(Phosphotransferase) domain 1"/>
    <property type="match status" value="1"/>
</dbReference>
<evidence type="ECO:0000256" key="15">
    <source>
        <dbReference type="ARBA" id="ARBA00030237"/>
    </source>
</evidence>
<keyword evidence="11 17" id="KW-0067">ATP-binding</keyword>
<feature type="region of interest" description="Disordered" evidence="19">
    <location>
        <begin position="376"/>
        <end position="405"/>
    </location>
</feature>
<keyword evidence="8" id="KW-0808">Transferase</keyword>
<evidence type="ECO:0000256" key="18">
    <source>
        <dbReference type="SAM" id="Coils"/>
    </source>
</evidence>
<dbReference type="GO" id="GO:0010506">
    <property type="term" value="P:regulation of autophagy"/>
    <property type="evidence" value="ECO:0007669"/>
    <property type="project" value="InterPro"/>
</dbReference>
<dbReference type="GO" id="GO:0004674">
    <property type="term" value="F:protein serine/threonine kinase activity"/>
    <property type="evidence" value="ECO:0007669"/>
    <property type="project" value="UniProtKB-EC"/>
</dbReference>
<dbReference type="GO" id="GO:0000421">
    <property type="term" value="C:autophagosome membrane"/>
    <property type="evidence" value="ECO:0007669"/>
    <property type="project" value="EnsemblFungi"/>
</dbReference>
<dbReference type="GO" id="GO:0005524">
    <property type="term" value="F:ATP binding"/>
    <property type="evidence" value="ECO:0007669"/>
    <property type="project" value="UniProtKB-UniRule"/>
</dbReference>
<comment type="subcellular location">
    <subcellularLocation>
        <location evidence="2">Cytoplasm</location>
    </subcellularLocation>
    <subcellularLocation>
        <location evidence="1">Endomembrane system</location>
    </subcellularLocation>
</comment>
<sequence length="838" mass="93116">MSSHSRKQIIGTINVGPEIGRGSFANVYKGYDRVTNQPVAIKSVIKSRLKNNKKLIENLEIEISILKNMKHPHIVGLLEHHNTPDHIHLIMEYCSLGDLSYFIRKRDQLVQTHPLISSILERYPSPPNSHGLNKVILGNFLKQLASALEFLRDQNLVHRDIKPQNLLLSPPPHSKKEFEEKGFSGLWELPVLKIADFGFARFLPSTSMAETLCGSPLYMAPEILRYEKYNAKADLWSVGAVIYEMAVGKPPFRASNHVELLKKIEKNKDRISFPSSAQVPEDIMRLISGLLKANPTERMGFQEFFNDPLITADIHCVDEPLACSNIDENLFISEYLPVENAARRFGKGLTEEMDVIPQQRHANAPMTISKPVDPANAVERSKSSSPPEFSVAKTISRPGRAATGSDETIKRLIHKSSPVPENMEASIGGARPLVNRSTTGYKDRSDIVVEKDYVVVEKTAVEVNALADELENARIGTGGLLRHASSPVPSLSGRRYSSSRSSASSHRRPSFGDRKIPISISPTNALTKALAGLASNRLFGSPQALSSQPMQQSQTQQALSLQLNQNLLMPMSSQRLALPSQSQTNATDVEIVQQLEILATMAHAISLFAEVKFSQLIPLPPSTHDYMEGVPDNDDELPPQMTKGLAEEGVALYVKTLSLLAKAMTVASDWWHQNSTNHTASPRLNELVQWIRMRFNESLERAEFVRLRLTEANEKLITGSTGSTPLQNSGNSSSSSFSSAPVAEKLIFDRALEMSRNAALNELRSEDFSGCELSYSTAIWMLEALLDSDLTSENKLDSEDKKTIEMFVSSIGNRLKVLKQKIEKQENEQRSHRHISPV</sequence>
<evidence type="ECO:0000313" key="21">
    <source>
        <dbReference type="EMBL" id="CDK24561.1"/>
    </source>
</evidence>
<dbReference type="STRING" id="1382522.W6MFX9"/>
<evidence type="ECO:0000256" key="9">
    <source>
        <dbReference type="ARBA" id="ARBA00022741"/>
    </source>
</evidence>
<dbReference type="PANTHER" id="PTHR24348">
    <property type="entry name" value="SERINE/THREONINE-PROTEIN KINASE UNC-51-RELATED"/>
    <property type="match status" value="1"/>
</dbReference>
<dbReference type="PROSITE" id="PS00108">
    <property type="entry name" value="PROTEIN_KINASE_ST"/>
    <property type="match status" value="1"/>
</dbReference>
<dbReference type="Pfam" id="PF21127">
    <property type="entry name" value="ATG1-like_MIT2"/>
    <property type="match status" value="1"/>
</dbReference>
<dbReference type="GO" id="GO:0012505">
    <property type="term" value="C:endomembrane system"/>
    <property type="evidence" value="ECO:0007669"/>
    <property type="project" value="UniProtKB-SubCell"/>
</dbReference>
<keyword evidence="10" id="KW-0418">Kinase</keyword>
<dbReference type="Pfam" id="PF12063">
    <property type="entry name" value="ATG1-like_MIT1"/>
    <property type="match status" value="1"/>
</dbReference>
<dbReference type="GO" id="GO:0061709">
    <property type="term" value="P:reticulophagy"/>
    <property type="evidence" value="ECO:0007669"/>
    <property type="project" value="EnsemblFungi"/>
</dbReference>
<dbReference type="PROSITE" id="PS50011">
    <property type="entry name" value="PROTEIN_KINASE_DOM"/>
    <property type="match status" value="1"/>
</dbReference>
<dbReference type="EC" id="2.7.11.1" evidence="3"/>
<dbReference type="GO" id="GO:0005829">
    <property type="term" value="C:cytosol"/>
    <property type="evidence" value="ECO:0007669"/>
    <property type="project" value="EnsemblFungi"/>
</dbReference>
<dbReference type="InterPro" id="IPR045269">
    <property type="entry name" value="Atg1-like"/>
</dbReference>
<dbReference type="FunFam" id="3.30.200.20:FF:000042">
    <property type="entry name" value="Aurora kinase A"/>
    <property type="match status" value="1"/>
</dbReference>
<evidence type="ECO:0000256" key="6">
    <source>
        <dbReference type="ARBA" id="ARBA00022448"/>
    </source>
</evidence>
<organism evidence="21 22">
    <name type="scientific">Kuraishia capsulata CBS 1993</name>
    <dbReference type="NCBI Taxonomy" id="1382522"/>
    <lineage>
        <taxon>Eukaryota</taxon>
        <taxon>Fungi</taxon>
        <taxon>Dikarya</taxon>
        <taxon>Ascomycota</taxon>
        <taxon>Saccharomycotina</taxon>
        <taxon>Pichiomycetes</taxon>
        <taxon>Pichiales</taxon>
        <taxon>Pichiaceae</taxon>
        <taxon>Kuraishia</taxon>
    </lineage>
</organism>
<dbReference type="OrthoDB" id="346907at2759"/>
<dbReference type="GO" id="GO:0051365">
    <property type="term" value="P:cellular response to potassium ion starvation"/>
    <property type="evidence" value="ECO:0007669"/>
    <property type="project" value="EnsemblFungi"/>
</dbReference>
<dbReference type="PANTHER" id="PTHR24348:SF22">
    <property type="entry name" value="NON-SPECIFIC SERINE_THREONINE PROTEIN KINASE"/>
    <property type="match status" value="1"/>
</dbReference>
<evidence type="ECO:0000256" key="17">
    <source>
        <dbReference type="PROSITE-ProRule" id="PRU10141"/>
    </source>
</evidence>
<keyword evidence="22" id="KW-1185">Reference proteome</keyword>
<evidence type="ECO:0000256" key="8">
    <source>
        <dbReference type="ARBA" id="ARBA00022679"/>
    </source>
</evidence>
<evidence type="ECO:0000313" key="22">
    <source>
        <dbReference type="Proteomes" id="UP000019384"/>
    </source>
</evidence>
<dbReference type="GO" id="GO:0061908">
    <property type="term" value="C:phagophore"/>
    <property type="evidence" value="ECO:0007669"/>
    <property type="project" value="EnsemblFungi"/>
</dbReference>
<keyword evidence="14" id="KW-0472">Membrane</keyword>
<feature type="coiled-coil region" evidence="18">
    <location>
        <begin position="808"/>
        <end position="835"/>
    </location>
</feature>
<name>W6MFX9_9ASCO</name>
<keyword evidence="6" id="KW-0813">Transport</keyword>
<keyword evidence="12" id="KW-0653">Protein transport</keyword>
<dbReference type="GO" id="GO:0000329">
    <property type="term" value="C:fungal-type vacuole membrane"/>
    <property type="evidence" value="ECO:0007669"/>
    <property type="project" value="EnsemblFungi"/>
</dbReference>
<dbReference type="GO" id="GO:0000045">
    <property type="term" value="P:autophagosome assembly"/>
    <property type="evidence" value="ECO:0007669"/>
    <property type="project" value="EnsemblFungi"/>
</dbReference>
<dbReference type="InterPro" id="IPR017441">
    <property type="entry name" value="Protein_kinase_ATP_BS"/>
</dbReference>